<sequence length="67" mass="7400">MLASVTSVLFDSGFRQPPVASVADVGDPPLQAKVRKPYKQIVNDRCVIKGVMERQEIAITFATAFQY</sequence>
<evidence type="ECO:0000313" key="1">
    <source>
        <dbReference type="EMBL" id="EYC21662.1"/>
    </source>
</evidence>
<name>A0A016V3T5_9BILA</name>
<dbReference type="Proteomes" id="UP000024635">
    <property type="component" value="Unassembled WGS sequence"/>
</dbReference>
<reference evidence="2" key="1">
    <citation type="journal article" date="2015" name="Nat. Genet.">
        <title>The genome and transcriptome of the zoonotic hookworm Ancylostoma ceylanicum identify infection-specific gene families.</title>
        <authorList>
            <person name="Schwarz E.M."/>
            <person name="Hu Y."/>
            <person name="Antoshechkin I."/>
            <person name="Miller M.M."/>
            <person name="Sternberg P.W."/>
            <person name="Aroian R.V."/>
        </authorList>
    </citation>
    <scope>NUCLEOTIDE SEQUENCE</scope>
    <source>
        <strain evidence="2">HY135</strain>
    </source>
</reference>
<keyword evidence="2" id="KW-1185">Reference proteome</keyword>
<dbReference type="AlphaFoldDB" id="A0A016V3T5"/>
<dbReference type="EMBL" id="JARK01001355">
    <property type="protein sequence ID" value="EYC21662.1"/>
    <property type="molecule type" value="Genomic_DNA"/>
</dbReference>
<organism evidence="1 2">
    <name type="scientific">Ancylostoma ceylanicum</name>
    <dbReference type="NCBI Taxonomy" id="53326"/>
    <lineage>
        <taxon>Eukaryota</taxon>
        <taxon>Metazoa</taxon>
        <taxon>Ecdysozoa</taxon>
        <taxon>Nematoda</taxon>
        <taxon>Chromadorea</taxon>
        <taxon>Rhabditida</taxon>
        <taxon>Rhabditina</taxon>
        <taxon>Rhabditomorpha</taxon>
        <taxon>Strongyloidea</taxon>
        <taxon>Ancylostomatidae</taxon>
        <taxon>Ancylostomatinae</taxon>
        <taxon>Ancylostoma</taxon>
    </lineage>
</organism>
<proteinExistence type="predicted"/>
<evidence type="ECO:0000313" key="2">
    <source>
        <dbReference type="Proteomes" id="UP000024635"/>
    </source>
</evidence>
<comment type="caution">
    <text evidence="1">The sequence shown here is derived from an EMBL/GenBank/DDBJ whole genome shotgun (WGS) entry which is preliminary data.</text>
</comment>
<gene>
    <name evidence="1" type="primary">Acey_s0019.g3948</name>
    <name evidence="1" type="ORF">Y032_0019g3948</name>
</gene>
<accession>A0A016V3T5</accession>
<protein>
    <submittedName>
        <fullName evidence="1">Uncharacterized protein</fullName>
    </submittedName>
</protein>